<organism evidence="4">
    <name type="scientific">Aphanomyces invadans</name>
    <dbReference type="NCBI Taxonomy" id="157072"/>
    <lineage>
        <taxon>Eukaryota</taxon>
        <taxon>Sar</taxon>
        <taxon>Stramenopiles</taxon>
        <taxon>Oomycota</taxon>
        <taxon>Saprolegniomycetes</taxon>
        <taxon>Saprolegniales</taxon>
        <taxon>Verrucalvaceae</taxon>
        <taxon>Aphanomyces</taxon>
    </lineage>
</organism>
<dbReference type="GO" id="GO:0046872">
    <property type="term" value="F:metal ion binding"/>
    <property type="evidence" value="ECO:0007669"/>
    <property type="project" value="UniProtKB-KW"/>
</dbReference>
<dbReference type="AlphaFoldDB" id="A0A024UIZ0"/>
<dbReference type="GO" id="GO:0002100">
    <property type="term" value="P:tRNA wobble adenosine to inosine editing"/>
    <property type="evidence" value="ECO:0007669"/>
    <property type="project" value="InterPro"/>
</dbReference>
<dbReference type="PROSITE" id="PS51747">
    <property type="entry name" value="CYT_DCMP_DEAMINASES_2"/>
    <property type="match status" value="1"/>
</dbReference>
<dbReference type="GO" id="GO:0005737">
    <property type="term" value="C:cytoplasm"/>
    <property type="evidence" value="ECO:0007669"/>
    <property type="project" value="TreeGrafter"/>
</dbReference>
<dbReference type="RefSeq" id="XP_008865942.1">
    <property type="nucleotide sequence ID" value="XM_008867720.1"/>
</dbReference>
<dbReference type="OrthoDB" id="3180714at2759"/>
<dbReference type="PANTHER" id="PTHR11079">
    <property type="entry name" value="CYTOSINE DEAMINASE FAMILY MEMBER"/>
    <property type="match status" value="1"/>
</dbReference>
<evidence type="ECO:0000259" key="3">
    <source>
        <dbReference type="PROSITE" id="PS51747"/>
    </source>
</evidence>
<dbReference type="eggNOG" id="KOG2771">
    <property type="taxonomic scope" value="Eukaryota"/>
</dbReference>
<accession>A0A024UIZ0</accession>
<comment type="similarity">
    <text evidence="2">Belongs to the cytidine and deoxycytidylate deaminase family. ADAT3 subfamily.</text>
</comment>
<evidence type="ECO:0000256" key="1">
    <source>
        <dbReference type="ARBA" id="ARBA00022694"/>
    </source>
</evidence>
<dbReference type="CDD" id="cd01285">
    <property type="entry name" value="nucleoside_deaminase"/>
    <property type="match status" value="1"/>
</dbReference>
<reference evidence="4" key="1">
    <citation type="submission" date="2013-12" db="EMBL/GenBank/DDBJ databases">
        <title>The Genome Sequence of Aphanomyces invadans NJM9701.</title>
        <authorList>
            <consortium name="The Broad Institute Genomics Platform"/>
            <person name="Russ C."/>
            <person name="Tyler B."/>
            <person name="van West P."/>
            <person name="Dieguez-Uribeondo J."/>
            <person name="Young S.K."/>
            <person name="Zeng Q."/>
            <person name="Gargeya S."/>
            <person name="Fitzgerald M."/>
            <person name="Abouelleil A."/>
            <person name="Alvarado L."/>
            <person name="Chapman S.B."/>
            <person name="Gainer-Dewar J."/>
            <person name="Goldberg J."/>
            <person name="Griggs A."/>
            <person name="Gujja S."/>
            <person name="Hansen M."/>
            <person name="Howarth C."/>
            <person name="Imamovic A."/>
            <person name="Ireland A."/>
            <person name="Larimer J."/>
            <person name="McCowan C."/>
            <person name="Murphy C."/>
            <person name="Pearson M."/>
            <person name="Poon T.W."/>
            <person name="Priest M."/>
            <person name="Roberts A."/>
            <person name="Saif S."/>
            <person name="Shea T."/>
            <person name="Sykes S."/>
            <person name="Wortman J."/>
            <person name="Nusbaum C."/>
            <person name="Birren B."/>
        </authorList>
    </citation>
    <scope>NUCLEOTIDE SEQUENCE [LARGE SCALE GENOMIC DNA]</scope>
    <source>
        <strain evidence="4">NJM9701</strain>
    </source>
</reference>
<dbReference type="InterPro" id="IPR002125">
    <property type="entry name" value="CMP_dCMP_dom"/>
</dbReference>
<dbReference type="GO" id="GO:0052717">
    <property type="term" value="F:tRNA-specific adenosine-34 deaminase activity"/>
    <property type="evidence" value="ECO:0007669"/>
    <property type="project" value="UniProtKB-EC"/>
</dbReference>
<dbReference type="GO" id="GO:0005634">
    <property type="term" value="C:nucleus"/>
    <property type="evidence" value="ECO:0007669"/>
    <property type="project" value="TreeGrafter"/>
</dbReference>
<dbReference type="STRING" id="157072.A0A024UIZ0"/>
<evidence type="ECO:0000313" key="4">
    <source>
        <dbReference type="EMBL" id="ETW06165.1"/>
    </source>
</evidence>
<dbReference type="EMBL" id="KI913956">
    <property type="protein sequence ID" value="ETW06165.1"/>
    <property type="molecule type" value="Genomic_DNA"/>
</dbReference>
<dbReference type="InterPro" id="IPR016193">
    <property type="entry name" value="Cytidine_deaminase-like"/>
</dbReference>
<sequence length="281" mass="30208">MTLIVTEVKPKPRQFGDRLAFHAVVFPAKHGDRVMKCLVKTTLSLRDMGYAHLKRMKKGIDAGTLIALVSVDADVHAAVVAALHDVDGLKSCKVDVPKHAALSKEEFAEGNAVWPMVFHLHPTTAPLSAEDATTFVSTMQSLLQSNDTSIATTDGGCAGSHCLVVHPHAPLDIVASASIPPTPSKNPLNQHAIMRVLDAIAAQHAAQGPSNAYLCTGHDVFVAIEPCVMCAMALVHSRVGRVIYLQPNPTSGALGSRYSLHGHESLNHRYRVFHVHHDDAK</sequence>
<feature type="domain" description="CMP/dCMP-type deaminase" evidence="3">
    <location>
        <begin position="130"/>
        <end position="273"/>
    </location>
</feature>
<dbReference type="SUPFAM" id="SSF53927">
    <property type="entry name" value="Cytidine deaminase-like"/>
    <property type="match status" value="1"/>
</dbReference>
<dbReference type="GeneID" id="20080796"/>
<dbReference type="PANTHER" id="PTHR11079:SF156">
    <property type="entry name" value="INACTIVE TRNA-SPECIFIC ADENOSINE DEAMINASE-LIKE PROTEIN 3-RELATED"/>
    <property type="match status" value="1"/>
</dbReference>
<dbReference type="VEuPathDB" id="FungiDB:H310_03746"/>
<gene>
    <name evidence="4" type="ORF">H310_03746</name>
</gene>
<proteinExistence type="inferred from homology"/>
<protein>
    <recommendedName>
        <fullName evidence="3">CMP/dCMP-type deaminase domain-containing protein</fullName>
    </recommendedName>
</protein>
<name>A0A024UIZ0_9STRA</name>
<dbReference type="Gene3D" id="3.40.140.10">
    <property type="entry name" value="Cytidine Deaminase, domain 2"/>
    <property type="match status" value="1"/>
</dbReference>
<keyword evidence="1" id="KW-0819">tRNA processing</keyword>
<evidence type="ECO:0000256" key="2">
    <source>
        <dbReference type="ARBA" id="ARBA00038160"/>
    </source>
</evidence>
<dbReference type="Pfam" id="PF00383">
    <property type="entry name" value="dCMP_cyt_deam_1"/>
    <property type="match status" value="1"/>
</dbReference>